<dbReference type="NCBIfam" id="TIGR00095">
    <property type="entry name" value="16S rRNA (guanine(966)-N(2))-methyltransferase RsmD"/>
    <property type="match status" value="1"/>
</dbReference>
<dbReference type="InterPro" id="IPR029063">
    <property type="entry name" value="SAM-dependent_MTases_sf"/>
</dbReference>
<dbReference type="RefSeq" id="WP_092394794.1">
    <property type="nucleotide sequence ID" value="NZ_JBANDC010000004.1"/>
</dbReference>
<organism evidence="3 4">
    <name type="scientific">Collimonas rhizosphaerae</name>
    <dbReference type="NCBI Taxonomy" id="3126357"/>
    <lineage>
        <taxon>Bacteria</taxon>
        <taxon>Pseudomonadati</taxon>
        <taxon>Pseudomonadota</taxon>
        <taxon>Betaproteobacteria</taxon>
        <taxon>Burkholderiales</taxon>
        <taxon>Oxalobacteraceae</taxon>
        <taxon>Collimonas</taxon>
    </lineage>
</organism>
<evidence type="ECO:0000256" key="2">
    <source>
        <dbReference type="ARBA" id="ARBA00022679"/>
    </source>
</evidence>
<dbReference type="Proteomes" id="UP001495910">
    <property type="component" value="Unassembled WGS sequence"/>
</dbReference>
<comment type="caution">
    <text evidence="3">The sequence shown here is derived from an EMBL/GenBank/DDBJ whole genome shotgun (WGS) entry which is preliminary data.</text>
</comment>
<dbReference type="PIRSF" id="PIRSF004553">
    <property type="entry name" value="CHP00095"/>
    <property type="match status" value="1"/>
</dbReference>
<dbReference type="CDD" id="cd02440">
    <property type="entry name" value="AdoMet_MTases"/>
    <property type="match status" value="1"/>
</dbReference>
<evidence type="ECO:0000256" key="1">
    <source>
        <dbReference type="ARBA" id="ARBA00022603"/>
    </source>
</evidence>
<dbReference type="PROSITE" id="PS00092">
    <property type="entry name" value="N6_MTASE"/>
    <property type="match status" value="1"/>
</dbReference>
<dbReference type="InterPro" id="IPR002052">
    <property type="entry name" value="DNA_methylase_N6_adenine_CS"/>
</dbReference>
<gene>
    <name evidence="3" type="primary">rsmD</name>
    <name evidence="3" type="ORF">V8G57_06895</name>
</gene>
<evidence type="ECO:0000313" key="4">
    <source>
        <dbReference type="Proteomes" id="UP001495910"/>
    </source>
</evidence>
<dbReference type="PANTHER" id="PTHR43542">
    <property type="entry name" value="METHYLTRANSFERASE"/>
    <property type="match status" value="1"/>
</dbReference>
<dbReference type="GO" id="GO:0052913">
    <property type="term" value="F:16S rRNA (guanine(966)-N(2))-methyltransferase activity"/>
    <property type="evidence" value="ECO:0007669"/>
    <property type="project" value="UniProtKB-EC"/>
</dbReference>
<dbReference type="EC" id="2.1.1.171" evidence="3"/>
<sequence>MKKPSSKKPPKTPVHAIKPPLARQVRIIGGAWKRTPLAVLDSEGLRPTPDRVRETLFNWLTHLLDGNWSTIRCLDLFAGTGALGFEAASRGALEVTMIEHNTPAARQLETTKAKLDASQVRILRSDAVTWLSKARIEAGAAAVADSARFDLIFLDPPYQQGWLEKVLPLCQGLLAEHGLLYLESEFALQEDALPAWLGGWQLLRADKAGIVFYHLLKRQVHSA</sequence>
<accession>A0ABU9PSY1</accession>
<dbReference type="InterPro" id="IPR004398">
    <property type="entry name" value="RNA_MeTrfase_RsmD"/>
</dbReference>
<protein>
    <submittedName>
        <fullName evidence="3">16S rRNA (Guanine(966)-N(2))-methyltransferase RsmD</fullName>
        <ecNumber evidence="3">2.1.1.171</ecNumber>
    </submittedName>
</protein>
<dbReference type="EMBL" id="JBANDC010000004">
    <property type="protein sequence ID" value="MEM4987113.1"/>
    <property type="molecule type" value="Genomic_DNA"/>
</dbReference>
<reference evidence="3 4" key="1">
    <citation type="submission" date="2024-02" db="EMBL/GenBank/DDBJ databases">
        <title>Draft genome sequence of Collimonas sp. strain H4R21, an effective mineral-weathering bacterial strain isolated from the beech rhizosphere.</title>
        <authorList>
            <person name="Morin E."/>
            <person name="Uroz S."/>
            <person name="Leveau J.H.J."/>
            <person name="Kumar R."/>
            <person name="Rey M.W."/>
            <person name="Pham J."/>
        </authorList>
    </citation>
    <scope>NUCLEOTIDE SEQUENCE [LARGE SCALE GENOMIC DNA]</scope>
    <source>
        <strain evidence="3 4">H4R21</strain>
    </source>
</reference>
<keyword evidence="2 3" id="KW-0808">Transferase</keyword>
<keyword evidence="1 3" id="KW-0489">Methyltransferase</keyword>
<dbReference type="SUPFAM" id="SSF53335">
    <property type="entry name" value="S-adenosyl-L-methionine-dependent methyltransferases"/>
    <property type="match status" value="1"/>
</dbReference>
<keyword evidence="4" id="KW-1185">Reference proteome</keyword>
<name>A0ABU9PSY1_9BURK</name>
<evidence type="ECO:0000313" key="3">
    <source>
        <dbReference type="EMBL" id="MEM4987113.1"/>
    </source>
</evidence>
<proteinExistence type="predicted"/>
<dbReference type="Gene3D" id="3.40.50.150">
    <property type="entry name" value="Vaccinia Virus protein VP39"/>
    <property type="match status" value="1"/>
</dbReference>
<dbReference type="Pfam" id="PF03602">
    <property type="entry name" value="Cons_hypoth95"/>
    <property type="match status" value="1"/>
</dbReference>
<dbReference type="PANTHER" id="PTHR43542:SF1">
    <property type="entry name" value="METHYLTRANSFERASE"/>
    <property type="match status" value="1"/>
</dbReference>